<dbReference type="GO" id="GO:0003824">
    <property type="term" value="F:catalytic activity"/>
    <property type="evidence" value="ECO:0007669"/>
    <property type="project" value="InterPro"/>
</dbReference>
<evidence type="ECO:0000256" key="3">
    <source>
        <dbReference type="PROSITE-ProRule" id="PRU00464"/>
    </source>
</evidence>
<dbReference type="Proteomes" id="UP000283474">
    <property type="component" value="Chromosome"/>
</dbReference>
<dbReference type="RefSeq" id="WP_128356808.1">
    <property type="nucleotide sequence ID" value="NZ_CP022987.1"/>
</dbReference>
<accession>A0A410GEQ8</accession>
<sequence length="122" mass="13131">MSDNCLFCKIARGEIPSKKVYEDEEFFAFHDINPAAPVHLLLIPKHHVVSLHDVVPEDAGWLGRMLTLAPKLAAENGCTPGPDGGFRVVANTGTEGGQEIAHLHLHIIGGPRPWAKRAAPAA</sequence>
<gene>
    <name evidence="5" type="ORF">CKA81_13710</name>
</gene>
<dbReference type="OrthoDB" id="9784774at2"/>
<dbReference type="Gene3D" id="3.30.428.10">
    <property type="entry name" value="HIT-like"/>
    <property type="match status" value="1"/>
</dbReference>
<feature type="domain" description="HIT" evidence="4">
    <location>
        <begin position="6"/>
        <end position="119"/>
    </location>
</feature>
<dbReference type="InterPro" id="IPR019808">
    <property type="entry name" value="Histidine_triad_CS"/>
</dbReference>
<dbReference type="PRINTS" id="PR00332">
    <property type="entry name" value="HISTRIAD"/>
</dbReference>
<dbReference type="KEGG" id="pus:CKA81_13710"/>
<feature type="short sequence motif" description="Histidine triad motif" evidence="2 3">
    <location>
        <begin position="102"/>
        <end position="106"/>
    </location>
</feature>
<evidence type="ECO:0000313" key="5">
    <source>
        <dbReference type="EMBL" id="QAA94787.1"/>
    </source>
</evidence>
<dbReference type="PANTHER" id="PTHR23089">
    <property type="entry name" value="HISTIDINE TRIAD HIT PROTEIN"/>
    <property type="match status" value="1"/>
</dbReference>
<reference evidence="5 6" key="1">
    <citation type="submission" date="2017-08" db="EMBL/GenBank/DDBJ databases">
        <authorList>
            <person name="Park S.-J."/>
            <person name="Kim H."/>
        </authorList>
    </citation>
    <scope>NUCLEOTIDE SEQUENCE [LARGE SCALE GENOMIC DNA]</scope>
    <source>
        <strain evidence="6">ye3</strain>
    </source>
</reference>
<dbReference type="InterPro" id="IPR036265">
    <property type="entry name" value="HIT-like_sf"/>
</dbReference>
<dbReference type="CDD" id="cd01276">
    <property type="entry name" value="PKCI_related"/>
    <property type="match status" value="1"/>
</dbReference>
<proteinExistence type="predicted"/>
<dbReference type="AlphaFoldDB" id="A0A410GEQ8"/>
<name>A0A410GEQ8_9BURK</name>
<dbReference type="PROSITE" id="PS51084">
    <property type="entry name" value="HIT_2"/>
    <property type="match status" value="1"/>
</dbReference>
<dbReference type="PROSITE" id="PS00892">
    <property type="entry name" value="HIT_1"/>
    <property type="match status" value="1"/>
</dbReference>
<evidence type="ECO:0000256" key="2">
    <source>
        <dbReference type="PIRSR" id="PIRSR601310-3"/>
    </source>
</evidence>
<dbReference type="SUPFAM" id="SSF54197">
    <property type="entry name" value="HIT-like"/>
    <property type="match status" value="1"/>
</dbReference>
<evidence type="ECO:0000256" key="1">
    <source>
        <dbReference type="PIRSR" id="PIRSR601310-1"/>
    </source>
</evidence>
<organism evidence="5 6">
    <name type="scientific">Pollutimonas thiosulfatoxidans</name>
    <dbReference type="NCBI Taxonomy" id="2028345"/>
    <lineage>
        <taxon>Bacteria</taxon>
        <taxon>Pseudomonadati</taxon>
        <taxon>Pseudomonadota</taxon>
        <taxon>Betaproteobacteria</taxon>
        <taxon>Burkholderiales</taxon>
        <taxon>Alcaligenaceae</taxon>
        <taxon>Pollutimonas</taxon>
    </lineage>
</organism>
<dbReference type="InterPro" id="IPR001310">
    <property type="entry name" value="Histidine_triad_HIT"/>
</dbReference>
<feature type="active site" description="Tele-AMP-histidine intermediate" evidence="1">
    <location>
        <position position="104"/>
    </location>
</feature>
<dbReference type="EMBL" id="CP022987">
    <property type="protein sequence ID" value="QAA94787.1"/>
    <property type="molecule type" value="Genomic_DNA"/>
</dbReference>
<keyword evidence="6" id="KW-1185">Reference proteome</keyword>
<dbReference type="InterPro" id="IPR011146">
    <property type="entry name" value="HIT-like"/>
</dbReference>
<evidence type="ECO:0000259" key="4">
    <source>
        <dbReference type="PROSITE" id="PS51084"/>
    </source>
</evidence>
<evidence type="ECO:0000313" key="6">
    <source>
        <dbReference type="Proteomes" id="UP000283474"/>
    </source>
</evidence>
<protein>
    <submittedName>
        <fullName evidence="5">Histidine triad nucleotide-binding protein</fullName>
    </submittedName>
</protein>
<dbReference type="Pfam" id="PF11969">
    <property type="entry name" value="DcpS_C"/>
    <property type="match status" value="1"/>
</dbReference>